<evidence type="ECO:0000313" key="1">
    <source>
        <dbReference type="EMBL" id="GAH05530.1"/>
    </source>
</evidence>
<name>X1DB49_9ZZZZ</name>
<dbReference type="EMBL" id="BART01038406">
    <property type="protein sequence ID" value="GAH05530.1"/>
    <property type="molecule type" value="Genomic_DNA"/>
</dbReference>
<sequence length="69" mass="7586">MLETGVQKVIPETAPFTLIFTVGIDLGAPWVVFEDLPDLEKSLTFNSTSNNVTFSYIDTSGEFTSARLL</sequence>
<dbReference type="AlphaFoldDB" id="X1DB49"/>
<feature type="non-terminal residue" evidence="1">
    <location>
        <position position="69"/>
    </location>
</feature>
<protein>
    <submittedName>
        <fullName evidence="1">Uncharacterized protein</fullName>
    </submittedName>
</protein>
<proteinExistence type="predicted"/>
<gene>
    <name evidence="1" type="ORF">S01H4_63716</name>
</gene>
<comment type="caution">
    <text evidence="1">The sequence shown here is derived from an EMBL/GenBank/DDBJ whole genome shotgun (WGS) entry which is preliminary data.</text>
</comment>
<accession>X1DB49</accession>
<organism evidence="1">
    <name type="scientific">marine sediment metagenome</name>
    <dbReference type="NCBI Taxonomy" id="412755"/>
    <lineage>
        <taxon>unclassified sequences</taxon>
        <taxon>metagenomes</taxon>
        <taxon>ecological metagenomes</taxon>
    </lineage>
</organism>
<reference evidence="1" key="1">
    <citation type="journal article" date="2014" name="Front. Microbiol.">
        <title>High frequency of phylogenetically diverse reductive dehalogenase-homologous genes in deep subseafloor sedimentary metagenomes.</title>
        <authorList>
            <person name="Kawai M."/>
            <person name="Futagami T."/>
            <person name="Toyoda A."/>
            <person name="Takaki Y."/>
            <person name="Nishi S."/>
            <person name="Hori S."/>
            <person name="Arai W."/>
            <person name="Tsubouchi T."/>
            <person name="Morono Y."/>
            <person name="Uchiyama I."/>
            <person name="Ito T."/>
            <person name="Fujiyama A."/>
            <person name="Inagaki F."/>
            <person name="Takami H."/>
        </authorList>
    </citation>
    <scope>NUCLEOTIDE SEQUENCE</scope>
    <source>
        <strain evidence="1">Expedition CK06-06</strain>
    </source>
</reference>